<evidence type="ECO:0000313" key="1">
    <source>
        <dbReference type="EMBL" id="KAE9528576.1"/>
    </source>
</evidence>
<accession>A0A6G0T9F2</accession>
<proteinExistence type="predicted"/>
<dbReference type="OrthoDB" id="6623574at2759"/>
<organism evidence="1 2">
    <name type="scientific">Aphis glycines</name>
    <name type="common">Soybean aphid</name>
    <dbReference type="NCBI Taxonomy" id="307491"/>
    <lineage>
        <taxon>Eukaryota</taxon>
        <taxon>Metazoa</taxon>
        <taxon>Ecdysozoa</taxon>
        <taxon>Arthropoda</taxon>
        <taxon>Hexapoda</taxon>
        <taxon>Insecta</taxon>
        <taxon>Pterygota</taxon>
        <taxon>Neoptera</taxon>
        <taxon>Paraneoptera</taxon>
        <taxon>Hemiptera</taxon>
        <taxon>Sternorrhyncha</taxon>
        <taxon>Aphidomorpha</taxon>
        <taxon>Aphidoidea</taxon>
        <taxon>Aphididae</taxon>
        <taxon>Aphidini</taxon>
        <taxon>Aphis</taxon>
        <taxon>Aphis</taxon>
    </lineage>
</organism>
<sequence>MLSANIPLHKINNSEFRLFLETYTNRDIPSESKLRKNYVDEVYSDTLNKIRNNIKGNKIWVSIDETIDVNGRYVANVVIGTLQTDQPGKVYLLNTEILDKANYSTITKLFDKSMFLLWPDGIRHDDVLMFLSDAAPSHGIHRVAEDIRGKFPEIDKLIAKIKQIFLKAPSRIILFKNKVPGTLLPPQPISHARVHGLRLHHTIISTSADLVFIHSNYGFLPDTILKLENQGLPIVEAIGIIKNVQNKLENIFCKIGISVHEKFKKVIEKNTGFETIIKINDVLTGQGKCFDGLPEDLTINDIAYFKYAPLTSTDVERSFSRYKNLMAPNRRAFEFENLKQALIVQCNKKQSCSAISTIISRPASSLFQYRPGTGYVGVLSNLTPNSSLSVCSNSSDEQIIPNRPHSRLSP</sequence>
<name>A0A6G0T9F2_APHGL</name>
<gene>
    <name evidence="1" type="ORF">AGLY_012151</name>
</gene>
<keyword evidence="2" id="KW-1185">Reference proteome</keyword>
<dbReference type="AlphaFoldDB" id="A0A6G0T9F2"/>
<comment type="caution">
    <text evidence="1">The sequence shown here is derived from an EMBL/GenBank/DDBJ whole genome shotgun (WGS) entry which is preliminary data.</text>
</comment>
<protein>
    <recommendedName>
        <fullName evidence="3">DUF659 domain-containing protein</fullName>
    </recommendedName>
</protein>
<dbReference type="Proteomes" id="UP000475862">
    <property type="component" value="Unassembled WGS sequence"/>
</dbReference>
<evidence type="ECO:0000313" key="2">
    <source>
        <dbReference type="Proteomes" id="UP000475862"/>
    </source>
</evidence>
<dbReference type="EMBL" id="VYZN01000048">
    <property type="protein sequence ID" value="KAE9528576.1"/>
    <property type="molecule type" value="Genomic_DNA"/>
</dbReference>
<evidence type="ECO:0008006" key="3">
    <source>
        <dbReference type="Google" id="ProtNLM"/>
    </source>
</evidence>
<reference evidence="1 2" key="1">
    <citation type="submission" date="2019-08" db="EMBL/GenBank/DDBJ databases">
        <title>The genome of the soybean aphid Biotype 1, its phylome, world population structure and adaptation to the North American continent.</title>
        <authorList>
            <person name="Giordano R."/>
            <person name="Donthu R.K."/>
            <person name="Hernandez A.G."/>
            <person name="Wright C.L."/>
            <person name="Zimin A.V."/>
        </authorList>
    </citation>
    <scope>NUCLEOTIDE SEQUENCE [LARGE SCALE GENOMIC DNA]</scope>
    <source>
        <tissue evidence="1">Whole aphids</tissue>
    </source>
</reference>